<proteinExistence type="predicted"/>
<gene>
    <name evidence="2" type="ORF">RSPPHO_00326</name>
</gene>
<protein>
    <recommendedName>
        <fullName evidence="4">Transposase</fullName>
    </recommendedName>
</protein>
<feature type="region of interest" description="Disordered" evidence="1">
    <location>
        <begin position="36"/>
        <end position="57"/>
    </location>
</feature>
<dbReference type="HOGENOM" id="CLU_2993777_0_0_5"/>
<feature type="region of interest" description="Disordered" evidence="1">
    <location>
        <begin position="1"/>
        <end position="20"/>
    </location>
</feature>
<dbReference type="Proteomes" id="UP000033220">
    <property type="component" value="Chromosome DSM 122"/>
</dbReference>
<dbReference type="PATRIC" id="fig|1150469.3.peg.382"/>
<dbReference type="EMBL" id="HE663493">
    <property type="protein sequence ID" value="CCG06952.1"/>
    <property type="molecule type" value="Genomic_DNA"/>
</dbReference>
<name>H6SN76_PARPM</name>
<dbReference type="KEGG" id="rpm:RSPPHO_00326"/>
<evidence type="ECO:0000313" key="2">
    <source>
        <dbReference type="EMBL" id="CCG06952.1"/>
    </source>
</evidence>
<dbReference type="AlphaFoldDB" id="H6SN76"/>
<keyword evidence="3" id="KW-1185">Reference proteome</keyword>
<sequence length="57" mass="6313">MEPEDPVTTLDVEDTDDKDETDDMALLLDDAVEYSLSRGKKRGGGRSRLAHPVAKRP</sequence>
<evidence type="ECO:0000313" key="3">
    <source>
        <dbReference type="Proteomes" id="UP000033220"/>
    </source>
</evidence>
<accession>H6SN76</accession>
<feature type="compositionally biased region" description="Basic residues" evidence="1">
    <location>
        <begin position="38"/>
        <end position="57"/>
    </location>
</feature>
<evidence type="ECO:0008006" key="4">
    <source>
        <dbReference type="Google" id="ProtNLM"/>
    </source>
</evidence>
<reference evidence="2 3" key="1">
    <citation type="submission" date="2012-02" db="EMBL/GenBank/DDBJ databases">
        <title>Shotgun genome sequence of Phaeospirillum photometricum DSM 122.</title>
        <authorList>
            <person name="Duquesne K."/>
            <person name="Sturgis J."/>
        </authorList>
    </citation>
    <scope>NUCLEOTIDE SEQUENCE [LARGE SCALE GENOMIC DNA]</scope>
    <source>
        <strain evidence="3">DSM122</strain>
    </source>
</reference>
<evidence type="ECO:0000256" key="1">
    <source>
        <dbReference type="SAM" id="MobiDB-lite"/>
    </source>
</evidence>
<organism evidence="2 3">
    <name type="scientific">Pararhodospirillum photometricum DSM 122</name>
    <dbReference type="NCBI Taxonomy" id="1150469"/>
    <lineage>
        <taxon>Bacteria</taxon>
        <taxon>Pseudomonadati</taxon>
        <taxon>Pseudomonadota</taxon>
        <taxon>Alphaproteobacteria</taxon>
        <taxon>Rhodospirillales</taxon>
        <taxon>Rhodospirillaceae</taxon>
        <taxon>Pararhodospirillum</taxon>
    </lineage>
</organism>